<dbReference type="PANTHER" id="PTHR11161:SF0">
    <property type="entry name" value="O-ACYLTRANSFERASE LIKE PROTEIN"/>
    <property type="match status" value="1"/>
</dbReference>
<feature type="transmembrane region" description="Helical" evidence="1">
    <location>
        <begin position="562"/>
        <end position="586"/>
    </location>
</feature>
<organism evidence="3 4">
    <name type="scientific">Chironomus riparius</name>
    <dbReference type="NCBI Taxonomy" id="315576"/>
    <lineage>
        <taxon>Eukaryota</taxon>
        <taxon>Metazoa</taxon>
        <taxon>Ecdysozoa</taxon>
        <taxon>Arthropoda</taxon>
        <taxon>Hexapoda</taxon>
        <taxon>Insecta</taxon>
        <taxon>Pterygota</taxon>
        <taxon>Neoptera</taxon>
        <taxon>Endopterygota</taxon>
        <taxon>Diptera</taxon>
        <taxon>Nematocera</taxon>
        <taxon>Chironomoidea</taxon>
        <taxon>Chironomidae</taxon>
        <taxon>Chironominae</taxon>
        <taxon>Chironomus</taxon>
    </lineage>
</organism>
<name>A0A9N9RQV2_9DIPT</name>
<dbReference type="AlphaFoldDB" id="A0A9N9RQV2"/>
<dbReference type="Pfam" id="PF20146">
    <property type="entry name" value="NRF"/>
    <property type="match status" value="1"/>
</dbReference>
<sequence>MDICEYFVENFQNLSSGTAPWIHKMRSSFSNFNRRLTYGNSFDFGDFDSCLETKINNSTAVGKYCLIKYTSDDVIPVPPYRSPYSYEWTKPEESFGGAVCIPNVCSDEIITSLTNQLFNGTNQKLSIDYKQDKFCQVQTTVPLEARDYLVILIFLLYILFLVMCTLRTRRNDEKSNGFLAAFSVRRNLDKLFEVKISSFNASFQYFSVIQTCLYTGMIFFHSYFLRAYYPLQNSEKMLKFLDSPLTTLISVLPHGLLGFFIISSALTAKKVLVLLERKSFNFLSMVIERYARTMFVVLFVMLFSLFFDHLKMYQAPFYLPDQTTNGCKKYWWRTLLLIVNYYDYEEENLCLPHSWFLCVNFHFFVLTPLIIYPIWKWRKSAWVILPTLLVGAQVINYFYVVDNQATLENINFYSISNKNFTSFYSQTHYLASAWIVGMALGVIFHQYKKIKIIRPVKLLLQAFIYYVLIQLLVLNLIFGPPKFNVYLFTFFRLIISLFIGSIMFLCNYMHIDDTLKEMQKSTPVNLLWIIIDRIGLSLYIIQLPIIYNAMLNRKQPIPYDGFLIFLDFIGDMISSIVFAMGLYLVIEEPLNQFTKKVLAKIQGKPISSNQAENEPSDDFPLN</sequence>
<evidence type="ECO:0000313" key="3">
    <source>
        <dbReference type="EMBL" id="CAG9800762.1"/>
    </source>
</evidence>
<evidence type="ECO:0000259" key="2">
    <source>
        <dbReference type="SMART" id="SM00703"/>
    </source>
</evidence>
<feature type="transmembrane region" description="Helical" evidence="1">
    <location>
        <begin position="205"/>
        <end position="225"/>
    </location>
</feature>
<protein>
    <recommendedName>
        <fullName evidence="2">Nose resistant-to-fluoxetine protein N-terminal domain-containing protein</fullName>
    </recommendedName>
</protein>
<keyword evidence="1" id="KW-0472">Membrane</keyword>
<gene>
    <name evidence="3" type="ORF">CHIRRI_LOCUS3700</name>
</gene>
<reference evidence="3" key="1">
    <citation type="submission" date="2022-01" db="EMBL/GenBank/DDBJ databases">
        <authorList>
            <person name="King R."/>
        </authorList>
    </citation>
    <scope>NUCLEOTIDE SEQUENCE</scope>
</reference>
<feature type="transmembrane region" description="Helical" evidence="1">
    <location>
        <begin position="526"/>
        <end position="550"/>
    </location>
</feature>
<feature type="transmembrane region" description="Helical" evidence="1">
    <location>
        <begin position="354"/>
        <end position="375"/>
    </location>
</feature>
<dbReference type="SMART" id="SM00703">
    <property type="entry name" value="NRF"/>
    <property type="match status" value="1"/>
</dbReference>
<dbReference type="OrthoDB" id="10265389at2759"/>
<reference evidence="3" key="2">
    <citation type="submission" date="2022-10" db="EMBL/GenBank/DDBJ databases">
        <authorList>
            <consortium name="ENA_rothamsted_submissions"/>
            <consortium name="culmorum"/>
            <person name="King R."/>
        </authorList>
    </citation>
    <scope>NUCLEOTIDE SEQUENCE</scope>
</reference>
<keyword evidence="1" id="KW-1133">Transmembrane helix</keyword>
<feature type="transmembrane region" description="Helical" evidence="1">
    <location>
        <begin position="429"/>
        <end position="447"/>
    </location>
</feature>
<feature type="transmembrane region" description="Helical" evidence="1">
    <location>
        <begin position="382"/>
        <end position="400"/>
    </location>
</feature>
<accession>A0A9N9RQV2</accession>
<dbReference type="PANTHER" id="PTHR11161">
    <property type="entry name" value="O-ACYLTRANSFERASE"/>
    <property type="match status" value="1"/>
</dbReference>
<dbReference type="EMBL" id="OU895877">
    <property type="protein sequence ID" value="CAG9800762.1"/>
    <property type="molecule type" value="Genomic_DNA"/>
</dbReference>
<feature type="transmembrane region" description="Helical" evidence="1">
    <location>
        <begin position="289"/>
        <end position="307"/>
    </location>
</feature>
<dbReference type="Proteomes" id="UP001153620">
    <property type="component" value="Chromosome 1"/>
</dbReference>
<feature type="transmembrane region" description="Helical" evidence="1">
    <location>
        <begin position="485"/>
        <end position="505"/>
    </location>
</feature>
<feature type="transmembrane region" description="Helical" evidence="1">
    <location>
        <begin position="245"/>
        <end position="268"/>
    </location>
</feature>
<dbReference type="InterPro" id="IPR052728">
    <property type="entry name" value="O2_lipid_transport_reg"/>
</dbReference>
<feature type="transmembrane region" description="Helical" evidence="1">
    <location>
        <begin position="148"/>
        <end position="166"/>
    </location>
</feature>
<evidence type="ECO:0000313" key="4">
    <source>
        <dbReference type="Proteomes" id="UP001153620"/>
    </source>
</evidence>
<keyword evidence="1" id="KW-0812">Transmembrane</keyword>
<keyword evidence="4" id="KW-1185">Reference proteome</keyword>
<feature type="domain" description="Nose resistant-to-fluoxetine protein N-terminal" evidence="2">
    <location>
        <begin position="1"/>
        <end position="137"/>
    </location>
</feature>
<proteinExistence type="predicted"/>
<evidence type="ECO:0000256" key="1">
    <source>
        <dbReference type="SAM" id="Phobius"/>
    </source>
</evidence>
<feature type="transmembrane region" description="Helical" evidence="1">
    <location>
        <begin position="459"/>
        <end position="479"/>
    </location>
</feature>
<dbReference type="InterPro" id="IPR006621">
    <property type="entry name" value="Nose-resist-to-fluoxetine_N"/>
</dbReference>